<name>A0ABU8RSB9_9SPHN</name>
<protein>
    <recommendedName>
        <fullName evidence="4">YpeB-like protein with protease inhibitory function</fullName>
    </recommendedName>
</protein>
<dbReference type="Proteomes" id="UP001361239">
    <property type="component" value="Unassembled WGS sequence"/>
</dbReference>
<proteinExistence type="predicted"/>
<accession>A0ABU8RSB9</accession>
<evidence type="ECO:0008006" key="4">
    <source>
        <dbReference type="Google" id="ProtNLM"/>
    </source>
</evidence>
<evidence type="ECO:0000313" key="2">
    <source>
        <dbReference type="EMBL" id="MEJ5975985.1"/>
    </source>
</evidence>
<sequence length="176" mass="18447">MRRFTAIAAAALTLTPALAQAAEPPCLSPGEFTALAEYALPSMINGTTQRCTSTLGANAYLPRQGAQLAQRYAERRPAAWPRAKAAFLKLSPTINPQADELIRTMPDASLQQMLDPLLAGMVSQQVPLDRCGSIDRLIGLLAPLPAQNTAELIALAVGLGAKSGRAKLGAINICAA</sequence>
<gene>
    <name evidence="2" type="ORF">WG901_05025</name>
</gene>
<reference evidence="2 3" key="1">
    <citation type="submission" date="2024-03" db="EMBL/GenBank/DDBJ databases">
        <authorList>
            <person name="Jo J.-H."/>
        </authorList>
    </citation>
    <scope>NUCLEOTIDE SEQUENCE [LARGE SCALE GENOMIC DNA]</scope>
    <source>
        <strain evidence="2 3">PS1R-30</strain>
    </source>
</reference>
<keyword evidence="3" id="KW-1185">Reference proteome</keyword>
<feature type="signal peptide" evidence="1">
    <location>
        <begin position="1"/>
        <end position="21"/>
    </location>
</feature>
<organism evidence="2 3">
    <name type="scientific">Novosphingobium anseongense</name>
    <dbReference type="NCBI Taxonomy" id="3133436"/>
    <lineage>
        <taxon>Bacteria</taxon>
        <taxon>Pseudomonadati</taxon>
        <taxon>Pseudomonadota</taxon>
        <taxon>Alphaproteobacteria</taxon>
        <taxon>Sphingomonadales</taxon>
        <taxon>Sphingomonadaceae</taxon>
        <taxon>Novosphingobium</taxon>
    </lineage>
</organism>
<evidence type="ECO:0000256" key="1">
    <source>
        <dbReference type="SAM" id="SignalP"/>
    </source>
</evidence>
<keyword evidence="1" id="KW-0732">Signal</keyword>
<comment type="caution">
    <text evidence="2">The sequence shown here is derived from an EMBL/GenBank/DDBJ whole genome shotgun (WGS) entry which is preliminary data.</text>
</comment>
<feature type="chain" id="PRO_5047063681" description="YpeB-like protein with protease inhibitory function" evidence="1">
    <location>
        <begin position="22"/>
        <end position="176"/>
    </location>
</feature>
<dbReference type="RefSeq" id="WP_339585911.1">
    <property type="nucleotide sequence ID" value="NZ_JBBHJZ010000001.1"/>
</dbReference>
<dbReference type="EMBL" id="JBBHJZ010000001">
    <property type="protein sequence ID" value="MEJ5975985.1"/>
    <property type="molecule type" value="Genomic_DNA"/>
</dbReference>
<evidence type="ECO:0000313" key="3">
    <source>
        <dbReference type="Proteomes" id="UP001361239"/>
    </source>
</evidence>